<evidence type="ECO:0000256" key="1">
    <source>
        <dbReference type="SAM" id="MobiDB-lite"/>
    </source>
</evidence>
<protein>
    <submittedName>
        <fullName evidence="2">Uncharacterized protein</fullName>
    </submittedName>
</protein>
<name>A0A8B9PNJ5_APTOW</name>
<feature type="compositionally biased region" description="Polar residues" evidence="1">
    <location>
        <begin position="35"/>
        <end position="44"/>
    </location>
</feature>
<dbReference type="Ensembl" id="ENSAOWT00000016758.1">
    <property type="protein sequence ID" value="ENSAOWP00000014775.1"/>
    <property type="gene ID" value="ENSAOWG00000010077.1"/>
</dbReference>
<sequence length="106" mass="11356">MLPHGSGRRCLRGLARQLSSGSPSGRRWRHLGRGASSSLQTQGQDRPHHPAHHTQNSVSCSHSPQTPTPPCCRSPAQGVGTSVDLCMHRLSTCAGCAPKQFHMLQG</sequence>
<dbReference type="Proteomes" id="UP000694424">
    <property type="component" value="Unplaced"/>
</dbReference>
<feature type="compositionally biased region" description="Polar residues" evidence="1">
    <location>
        <begin position="53"/>
        <end position="65"/>
    </location>
</feature>
<evidence type="ECO:0000313" key="3">
    <source>
        <dbReference type="Proteomes" id="UP000694424"/>
    </source>
</evidence>
<dbReference type="AlphaFoldDB" id="A0A8B9PNJ5"/>
<keyword evidence="3" id="KW-1185">Reference proteome</keyword>
<reference evidence="2" key="2">
    <citation type="submission" date="2025-09" db="UniProtKB">
        <authorList>
            <consortium name="Ensembl"/>
        </authorList>
    </citation>
    <scope>IDENTIFICATION</scope>
</reference>
<feature type="region of interest" description="Disordered" evidence="1">
    <location>
        <begin position="1"/>
        <end position="74"/>
    </location>
</feature>
<organism evidence="2 3">
    <name type="scientific">Apteryx owenii</name>
    <name type="common">Little spotted kiwi</name>
    <dbReference type="NCBI Taxonomy" id="8824"/>
    <lineage>
        <taxon>Eukaryota</taxon>
        <taxon>Metazoa</taxon>
        <taxon>Chordata</taxon>
        <taxon>Craniata</taxon>
        <taxon>Vertebrata</taxon>
        <taxon>Euteleostomi</taxon>
        <taxon>Archelosauria</taxon>
        <taxon>Archosauria</taxon>
        <taxon>Dinosauria</taxon>
        <taxon>Saurischia</taxon>
        <taxon>Theropoda</taxon>
        <taxon>Coelurosauria</taxon>
        <taxon>Aves</taxon>
        <taxon>Palaeognathae</taxon>
        <taxon>Apterygiformes</taxon>
        <taxon>Apterygidae</taxon>
        <taxon>Apteryx</taxon>
    </lineage>
</organism>
<evidence type="ECO:0000313" key="2">
    <source>
        <dbReference type="Ensembl" id="ENSAOWP00000014775.1"/>
    </source>
</evidence>
<proteinExistence type="predicted"/>
<reference evidence="2" key="1">
    <citation type="submission" date="2025-08" db="UniProtKB">
        <authorList>
            <consortium name="Ensembl"/>
        </authorList>
    </citation>
    <scope>IDENTIFICATION</scope>
</reference>
<accession>A0A8B9PNJ5</accession>
<feature type="compositionally biased region" description="Basic residues" evidence="1">
    <location>
        <begin position="1"/>
        <end position="11"/>
    </location>
</feature>